<reference evidence="3" key="1">
    <citation type="submission" date="2018-09" db="EMBL/GenBank/DDBJ databases">
        <title>The complete genome of Acinetobacter sp. strain WCHAc010005.</title>
        <authorList>
            <person name="Hu Y."/>
            <person name="Long H."/>
            <person name="Feng Y."/>
            <person name="Zong Z."/>
        </authorList>
    </citation>
    <scope>NUCLEOTIDE SEQUENCE [LARGE SCALE GENOMIC DNA]</scope>
    <source>
        <strain evidence="3">WCHAc010005</strain>
    </source>
</reference>
<accession>A0A3B7LTT7</accession>
<feature type="chain" id="PRO_5017772614" evidence="1">
    <location>
        <begin position="20"/>
        <end position="617"/>
    </location>
</feature>
<feature type="signal peptide" evidence="1">
    <location>
        <begin position="1"/>
        <end position="19"/>
    </location>
</feature>
<dbReference type="KEGG" id="achi:CDG60_06605"/>
<dbReference type="NCBIfam" id="TIGR04212">
    <property type="entry name" value="GlyGly_RbtA"/>
    <property type="match status" value="1"/>
</dbReference>
<evidence type="ECO:0000313" key="2">
    <source>
        <dbReference type="EMBL" id="AXY56270.1"/>
    </source>
</evidence>
<evidence type="ECO:0000256" key="1">
    <source>
        <dbReference type="SAM" id="SignalP"/>
    </source>
</evidence>
<dbReference type="InterPro" id="IPR026454">
    <property type="entry name" value="Rhombotarget_A"/>
</dbReference>
<dbReference type="RefSeq" id="WP_087511219.1">
    <property type="nucleotide sequence ID" value="NZ_CP032134.1"/>
</dbReference>
<keyword evidence="1" id="KW-0732">Signal</keyword>
<gene>
    <name evidence="2" type="primary">rbtA</name>
    <name evidence="2" type="ORF">CDG60_06605</name>
</gene>
<dbReference type="Proteomes" id="UP000263753">
    <property type="component" value="Chromosome"/>
</dbReference>
<name>A0A3B7LTT7_9GAMM</name>
<evidence type="ECO:0000313" key="3">
    <source>
        <dbReference type="Proteomes" id="UP000263753"/>
    </source>
</evidence>
<dbReference type="InterPro" id="IPR011050">
    <property type="entry name" value="Pectin_lyase_fold/virulence"/>
</dbReference>
<protein>
    <submittedName>
        <fullName evidence="2">Rhombotarget A</fullName>
    </submittedName>
</protein>
<dbReference type="EMBL" id="CP032134">
    <property type="protein sequence ID" value="AXY56270.1"/>
    <property type="molecule type" value="Genomic_DNA"/>
</dbReference>
<proteinExistence type="predicted"/>
<sequence length="617" mass="67049">MLKRSIAIGSLFIAGHAYSANITVTSTEDVVKDDKECSLREAIEYINQGMKEEGYYGCGGKDAANIIELKSRTVYRLNSQIRISKSLSIRTVYSSTTENGEEPVKGLLNATLQMVGTDRIFQIEDTKKAEDKEGNEIDYDNILSVNLTEVNLQGCGDSKCKQDKGGLIYNDELLTLEYVKLSGGQAAKGGAIYNVAVPYKEGGTLSRVSINDSLFEKNTADQGAVLYSMVPLFIMQRALVIDNETTSTASAAIETEKSPADDKTEDFPKMKYYVLNTTFMRNKGNLIRLRDEMGLNNLTVVANTGGILLDAPFGKAYMANSIVVGNPYPVKQSVDCTVVSGDKSILQNNLAGASCGTGSSKYPNEIWSGTKLIAGDELEGSCNPVYTDKESLLCPLVRNDKMFLGYLRPRIPLIYKTLAESVIIDKGKAQIGTDSLITCMGTDQRSVNRQADYMLCDRGAIEVVVPESLGTLGDEFLPGQTIKLSIAEALGDIDLLPADQCDALVGKRPDGEAWQAGCMQVEQTHTASKGRVSIDNDGNITYVPNSAWKGADTFKIKVITTATRFNLTDKYVPVNVNILVEPDNVMESSKVKTSGGSFGWLGVLGMFALAGLRRFKK</sequence>
<dbReference type="InterPro" id="IPR026457">
    <property type="entry name" value="CSLREA_Nterm"/>
</dbReference>
<dbReference type="NCBIfam" id="TIGR04214">
    <property type="entry name" value="CSLREA_Nterm"/>
    <property type="match status" value="1"/>
</dbReference>
<dbReference type="AlphaFoldDB" id="A0A3B7LTT7"/>
<organism evidence="2 3">
    <name type="scientific">Acinetobacter chinensis</name>
    <dbReference type="NCBI Taxonomy" id="2004650"/>
    <lineage>
        <taxon>Bacteria</taxon>
        <taxon>Pseudomonadati</taxon>
        <taxon>Pseudomonadota</taxon>
        <taxon>Gammaproteobacteria</taxon>
        <taxon>Moraxellales</taxon>
        <taxon>Moraxellaceae</taxon>
        <taxon>Acinetobacter</taxon>
    </lineage>
</organism>
<dbReference type="SUPFAM" id="SSF51126">
    <property type="entry name" value="Pectin lyase-like"/>
    <property type="match status" value="1"/>
</dbReference>